<sequence>HESDGALSGARGAARHPDQPDAARGLGTRLRRDAAPDLGVGEHAAADREPARAPPLADVGPLVQDPRHRRRRPRVLRRRGAVAGREPAARGRPLTGEAAERVHLPRPHRGRPLVSLSLYPPDPTLTRPPPFGWLLGLLYSGSGFAPAWVATGEWSEETRRGLEGRGGWLGF</sequence>
<dbReference type="AlphaFoldDB" id="A0A804LN50"/>
<feature type="region of interest" description="Disordered" evidence="1">
    <location>
        <begin position="1"/>
        <end position="101"/>
    </location>
</feature>
<keyword evidence="3" id="KW-1185">Reference proteome</keyword>
<evidence type="ECO:0000256" key="1">
    <source>
        <dbReference type="SAM" id="MobiDB-lite"/>
    </source>
</evidence>
<dbReference type="EnsemblPlants" id="Zm00001eb023150_T001">
    <property type="protein sequence ID" value="Zm00001eb023150_P001"/>
    <property type="gene ID" value="Zm00001eb023150"/>
</dbReference>
<reference evidence="2" key="2">
    <citation type="submission" date="2019-07" db="EMBL/GenBank/DDBJ databases">
        <authorList>
            <person name="Seetharam A."/>
            <person name="Woodhouse M."/>
            <person name="Cannon E."/>
        </authorList>
    </citation>
    <scope>NUCLEOTIDE SEQUENCE [LARGE SCALE GENOMIC DNA]</scope>
    <source>
        <strain evidence="2">cv. B73</strain>
    </source>
</reference>
<accession>A0A804LN50</accession>
<name>A0A804LN50_MAIZE</name>
<reference evidence="3" key="1">
    <citation type="submission" date="2015-12" db="EMBL/GenBank/DDBJ databases">
        <title>Update maize B73 reference genome by single molecule sequencing technologies.</title>
        <authorList>
            <consortium name="Maize Genome Sequencing Project"/>
            <person name="Ware D."/>
        </authorList>
    </citation>
    <scope>NUCLEOTIDE SEQUENCE [LARGE SCALE GENOMIC DNA]</scope>
    <source>
        <strain evidence="3">cv. B73</strain>
    </source>
</reference>
<proteinExistence type="predicted"/>
<evidence type="ECO:0000313" key="2">
    <source>
        <dbReference type="EnsemblPlants" id="Zm00001eb023150_P001"/>
    </source>
</evidence>
<reference evidence="2" key="3">
    <citation type="submission" date="2021-05" db="UniProtKB">
        <authorList>
            <consortium name="EnsemblPlants"/>
        </authorList>
    </citation>
    <scope>IDENTIFICATION</scope>
    <source>
        <strain evidence="2">cv. B73</strain>
    </source>
</reference>
<feature type="compositionally biased region" description="Basic residues" evidence="1">
    <location>
        <begin position="67"/>
        <end position="80"/>
    </location>
</feature>
<dbReference type="Gramene" id="Zm00001eb023150_T001">
    <property type="protein sequence ID" value="Zm00001eb023150_P001"/>
    <property type="gene ID" value="Zm00001eb023150"/>
</dbReference>
<evidence type="ECO:0000313" key="3">
    <source>
        <dbReference type="Proteomes" id="UP000007305"/>
    </source>
</evidence>
<protein>
    <submittedName>
        <fullName evidence="2">Uncharacterized protein</fullName>
    </submittedName>
</protein>
<dbReference type="InParanoid" id="A0A804LN50"/>
<organism evidence="2 3">
    <name type="scientific">Zea mays</name>
    <name type="common">Maize</name>
    <dbReference type="NCBI Taxonomy" id="4577"/>
    <lineage>
        <taxon>Eukaryota</taxon>
        <taxon>Viridiplantae</taxon>
        <taxon>Streptophyta</taxon>
        <taxon>Embryophyta</taxon>
        <taxon>Tracheophyta</taxon>
        <taxon>Spermatophyta</taxon>
        <taxon>Magnoliopsida</taxon>
        <taxon>Liliopsida</taxon>
        <taxon>Poales</taxon>
        <taxon>Poaceae</taxon>
        <taxon>PACMAD clade</taxon>
        <taxon>Panicoideae</taxon>
        <taxon>Andropogonodae</taxon>
        <taxon>Andropogoneae</taxon>
        <taxon>Tripsacinae</taxon>
        <taxon>Zea</taxon>
    </lineage>
</organism>
<dbReference type="Proteomes" id="UP000007305">
    <property type="component" value="Chromosome 1"/>
</dbReference>